<dbReference type="InterPro" id="IPR043136">
    <property type="entry name" value="B30.2/SPRY_sf"/>
</dbReference>
<evidence type="ECO:0000313" key="2">
    <source>
        <dbReference type="Proteomes" id="UP000314983"/>
    </source>
</evidence>
<organism evidence="1 2">
    <name type="scientific">Electrophorus electricus</name>
    <name type="common">Electric eel</name>
    <name type="synonym">Gymnotus electricus</name>
    <dbReference type="NCBI Taxonomy" id="8005"/>
    <lineage>
        <taxon>Eukaryota</taxon>
        <taxon>Metazoa</taxon>
        <taxon>Chordata</taxon>
        <taxon>Craniata</taxon>
        <taxon>Vertebrata</taxon>
        <taxon>Euteleostomi</taxon>
        <taxon>Actinopterygii</taxon>
        <taxon>Neopterygii</taxon>
        <taxon>Teleostei</taxon>
        <taxon>Ostariophysi</taxon>
        <taxon>Gymnotiformes</taxon>
        <taxon>Gymnotoidei</taxon>
        <taxon>Gymnotidae</taxon>
        <taxon>Electrophorus</taxon>
    </lineage>
</organism>
<gene>
    <name evidence="1" type="primary">spryd7a</name>
</gene>
<dbReference type="Proteomes" id="UP000314983">
    <property type="component" value="Chromosome 16"/>
</dbReference>
<dbReference type="InterPro" id="IPR013320">
    <property type="entry name" value="ConA-like_dom_sf"/>
</dbReference>
<dbReference type="AlphaFoldDB" id="A0A4W4HF75"/>
<dbReference type="Ensembl" id="ENSEEET00000050572.2">
    <property type="protein sequence ID" value="ENSEEEP00000050025.1"/>
    <property type="gene ID" value="ENSEEEG00000023517.2"/>
</dbReference>
<proteinExistence type="predicted"/>
<protein>
    <recommendedName>
        <fullName evidence="3">SPRY domain-containing protein 7</fullName>
    </recommendedName>
</protein>
<reference evidence="1" key="4">
    <citation type="submission" date="2025-08" db="UniProtKB">
        <authorList>
            <consortium name="Ensembl"/>
        </authorList>
    </citation>
    <scope>IDENTIFICATION</scope>
</reference>
<reference evidence="2" key="2">
    <citation type="journal article" date="2017" name="Sci. Adv.">
        <title>A tail of two voltages: Proteomic comparison of the three electric organs of the electric eel.</title>
        <authorList>
            <person name="Traeger L.L."/>
            <person name="Sabat G."/>
            <person name="Barrett-Wilt G.A."/>
            <person name="Wells G.B."/>
            <person name="Sussman M.R."/>
        </authorList>
    </citation>
    <scope>NUCLEOTIDE SEQUENCE [LARGE SCALE GENOMIC DNA]</scope>
</reference>
<sequence>MAGLFSFCFDCIGRSSSSHVTLKEMPTVQLDTHHMGTDVVVVKRGRRICGTGGCIANAPLHQNKSYFEFKIQSTGVWGIGVATQKANLNQVPMGRDANSLVLRQDGSVYCNDEEKNRLPANSLPQEGDIVWMTVRYWIVSLVISTTLLHKATKRFSLSSRSSELQPTPLLTTCPLTCHLYPVQRLRPSRRRRTD</sequence>
<reference evidence="1" key="3">
    <citation type="submission" date="2020-05" db="EMBL/GenBank/DDBJ databases">
        <title>Electrophorus electricus (electric eel) genome, fEleEle1, primary haplotype.</title>
        <authorList>
            <person name="Myers G."/>
            <person name="Meyer A."/>
            <person name="Fedrigo O."/>
            <person name="Formenti G."/>
            <person name="Rhie A."/>
            <person name="Tracey A."/>
            <person name="Sims Y."/>
            <person name="Jarvis E.D."/>
        </authorList>
    </citation>
    <scope>NUCLEOTIDE SEQUENCE [LARGE SCALE GENOMIC DNA]</scope>
</reference>
<evidence type="ECO:0000313" key="1">
    <source>
        <dbReference type="Ensembl" id="ENSEEEP00000050025.1"/>
    </source>
</evidence>
<dbReference type="InterPro" id="IPR035766">
    <property type="entry name" value="SPRYD7"/>
</dbReference>
<keyword evidence="2" id="KW-1185">Reference proteome</keyword>
<dbReference type="PANTHER" id="PTHR20951:SF2">
    <property type="entry name" value="SPRY DOMAIN-CONTAINING PROTEIN 7"/>
    <property type="match status" value="1"/>
</dbReference>
<name>A0A4W4HF75_ELEEL</name>
<dbReference type="GeneTree" id="ENSGT00390000011048"/>
<reference evidence="2" key="1">
    <citation type="journal article" date="2014" name="Science">
        <title>Nonhuman genetics. Genomic basis for the convergent evolution of electric organs.</title>
        <authorList>
            <person name="Gallant J.R."/>
            <person name="Traeger L.L."/>
            <person name="Volkening J.D."/>
            <person name="Moffett H."/>
            <person name="Chen P.H."/>
            <person name="Novina C.D."/>
            <person name="Phillips G.N.Jr."/>
            <person name="Anand R."/>
            <person name="Wells G.B."/>
            <person name="Pinch M."/>
            <person name="Guth R."/>
            <person name="Unguez G.A."/>
            <person name="Albert J.S."/>
            <person name="Zakon H.H."/>
            <person name="Samanta M.P."/>
            <person name="Sussman M.R."/>
        </authorList>
    </citation>
    <scope>NUCLEOTIDE SEQUENCE [LARGE SCALE GENOMIC DNA]</scope>
</reference>
<reference evidence="1" key="5">
    <citation type="submission" date="2025-09" db="UniProtKB">
        <authorList>
            <consortium name="Ensembl"/>
        </authorList>
    </citation>
    <scope>IDENTIFICATION</scope>
</reference>
<dbReference type="SUPFAM" id="SSF49899">
    <property type="entry name" value="Concanavalin A-like lectins/glucanases"/>
    <property type="match status" value="1"/>
</dbReference>
<dbReference type="Gene3D" id="2.60.120.920">
    <property type="match status" value="1"/>
</dbReference>
<accession>A0A4W4HF75</accession>
<evidence type="ECO:0008006" key="3">
    <source>
        <dbReference type="Google" id="ProtNLM"/>
    </source>
</evidence>
<dbReference type="PANTHER" id="PTHR20951">
    <property type="entry name" value="C13ORF1 PROTEIN-RELATED"/>
    <property type="match status" value="1"/>
</dbReference>